<name>A0A8J4W332_9ROSI</name>
<sequence>MTQPIKKEGKEMHALPLFLSLLRFRLHSSNLATECKLYCLVVTFNRIKIRSCKQEHIFITNALVKPIPTKLRLVDQYSFDPFDEFHKYINFDDPIDVIALAIAVQQPRQLQTRSGPLTIQEFALIDQLASRNEKLLEDIIAKTLDPASSSSTSILPPIENLTDIGANATSPKMVNF</sequence>
<accession>A0A8J4W332</accession>
<dbReference type="Proteomes" id="UP000737018">
    <property type="component" value="Unassembled WGS sequence"/>
</dbReference>
<reference evidence="1" key="1">
    <citation type="submission" date="2020-03" db="EMBL/GenBank/DDBJ databases">
        <title>Castanea mollissima Vanexum genome sequencing.</title>
        <authorList>
            <person name="Staton M."/>
        </authorList>
    </citation>
    <scope>NUCLEOTIDE SEQUENCE</scope>
    <source>
        <tissue evidence="1">Leaf</tissue>
    </source>
</reference>
<evidence type="ECO:0000313" key="2">
    <source>
        <dbReference type="Proteomes" id="UP000737018"/>
    </source>
</evidence>
<gene>
    <name evidence="1" type="ORF">CMV_007116</name>
</gene>
<protein>
    <submittedName>
        <fullName evidence="1">Uncharacterized protein</fullName>
    </submittedName>
</protein>
<organism evidence="1 2">
    <name type="scientific">Castanea mollissima</name>
    <name type="common">Chinese chestnut</name>
    <dbReference type="NCBI Taxonomy" id="60419"/>
    <lineage>
        <taxon>Eukaryota</taxon>
        <taxon>Viridiplantae</taxon>
        <taxon>Streptophyta</taxon>
        <taxon>Embryophyta</taxon>
        <taxon>Tracheophyta</taxon>
        <taxon>Spermatophyta</taxon>
        <taxon>Magnoliopsida</taxon>
        <taxon>eudicotyledons</taxon>
        <taxon>Gunneridae</taxon>
        <taxon>Pentapetalae</taxon>
        <taxon>rosids</taxon>
        <taxon>fabids</taxon>
        <taxon>Fagales</taxon>
        <taxon>Fagaceae</taxon>
        <taxon>Castanea</taxon>
    </lineage>
</organism>
<keyword evidence="2" id="KW-1185">Reference proteome</keyword>
<proteinExistence type="predicted"/>
<dbReference type="EMBL" id="JRKL02000692">
    <property type="protein sequence ID" value="KAF3969056.1"/>
    <property type="molecule type" value="Genomic_DNA"/>
</dbReference>
<comment type="caution">
    <text evidence="1">The sequence shown here is derived from an EMBL/GenBank/DDBJ whole genome shotgun (WGS) entry which is preliminary data.</text>
</comment>
<dbReference type="AlphaFoldDB" id="A0A8J4W332"/>
<evidence type="ECO:0000313" key="1">
    <source>
        <dbReference type="EMBL" id="KAF3969056.1"/>
    </source>
</evidence>
<dbReference type="OrthoDB" id="1740937at2759"/>